<evidence type="ECO:0000313" key="2">
    <source>
        <dbReference type="Proteomes" id="UP001165190"/>
    </source>
</evidence>
<proteinExistence type="predicted"/>
<evidence type="ECO:0000313" key="1">
    <source>
        <dbReference type="EMBL" id="GMI85684.1"/>
    </source>
</evidence>
<organism evidence="1 2">
    <name type="scientific">Hibiscus trionum</name>
    <name type="common">Flower of an hour</name>
    <dbReference type="NCBI Taxonomy" id="183268"/>
    <lineage>
        <taxon>Eukaryota</taxon>
        <taxon>Viridiplantae</taxon>
        <taxon>Streptophyta</taxon>
        <taxon>Embryophyta</taxon>
        <taxon>Tracheophyta</taxon>
        <taxon>Spermatophyta</taxon>
        <taxon>Magnoliopsida</taxon>
        <taxon>eudicotyledons</taxon>
        <taxon>Gunneridae</taxon>
        <taxon>Pentapetalae</taxon>
        <taxon>rosids</taxon>
        <taxon>malvids</taxon>
        <taxon>Malvales</taxon>
        <taxon>Malvaceae</taxon>
        <taxon>Malvoideae</taxon>
        <taxon>Hibiscus</taxon>
    </lineage>
</organism>
<name>A0A9W7M2K2_HIBTR</name>
<dbReference type="Gene3D" id="1.10.287.1060">
    <property type="entry name" value="ESAT-6-like"/>
    <property type="match status" value="1"/>
</dbReference>
<sequence>MLNRFFGKPKQEAAYTLTTLDKLNETLEMLEKKEKGLMKKADAEVEKAKEFAKARNKRDMVSMPMLCTNMFVFRVLHDFLC</sequence>
<protein>
    <submittedName>
        <fullName evidence="1">Uncharacterized protein</fullName>
    </submittedName>
</protein>
<keyword evidence="2" id="KW-1185">Reference proteome</keyword>
<accession>A0A9W7M2K2</accession>
<comment type="caution">
    <text evidence="1">The sequence shown here is derived from an EMBL/GenBank/DDBJ whole genome shotgun (WGS) entry which is preliminary data.</text>
</comment>
<dbReference type="AlphaFoldDB" id="A0A9W7M2K2"/>
<gene>
    <name evidence="1" type="ORF">HRI_002237700</name>
</gene>
<reference evidence="1" key="1">
    <citation type="submission" date="2023-05" db="EMBL/GenBank/DDBJ databases">
        <title>Genome and transcriptome analyses reveal genes involved in the formation of fine ridges on petal epidermal cells in Hibiscus trionum.</title>
        <authorList>
            <person name="Koshimizu S."/>
            <person name="Masuda S."/>
            <person name="Ishii T."/>
            <person name="Shirasu K."/>
            <person name="Hoshino A."/>
            <person name="Arita M."/>
        </authorList>
    </citation>
    <scope>NUCLEOTIDE SEQUENCE</scope>
    <source>
        <strain evidence="1">Hamamatsu line</strain>
    </source>
</reference>
<dbReference type="Proteomes" id="UP001165190">
    <property type="component" value="Unassembled WGS sequence"/>
</dbReference>
<dbReference type="EMBL" id="BSYR01000020">
    <property type="protein sequence ID" value="GMI85684.1"/>
    <property type="molecule type" value="Genomic_DNA"/>
</dbReference>